<feature type="domain" description="Leucine-binding protein" evidence="6">
    <location>
        <begin position="38"/>
        <end position="383"/>
    </location>
</feature>
<dbReference type="GO" id="GO:0006865">
    <property type="term" value="P:amino acid transport"/>
    <property type="evidence" value="ECO:0007669"/>
    <property type="project" value="UniProtKB-KW"/>
</dbReference>
<evidence type="ECO:0000256" key="5">
    <source>
        <dbReference type="SAM" id="SignalP"/>
    </source>
</evidence>
<dbReference type="PANTHER" id="PTHR30483">
    <property type="entry name" value="LEUCINE-SPECIFIC-BINDING PROTEIN"/>
    <property type="match status" value="1"/>
</dbReference>
<keyword evidence="4" id="KW-0029">Amino-acid transport</keyword>
<keyword evidence="3 5" id="KW-0732">Signal</keyword>
<keyword evidence="8" id="KW-1185">Reference proteome</keyword>
<dbReference type="Pfam" id="PF13458">
    <property type="entry name" value="Peripla_BP_6"/>
    <property type="match status" value="1"/>
</dbReference>
<evidence type="ECO:0000256" key="2">
    <source>
        <dbReference type="ARBA" id="ARBA00022448"/>
    </source>
</evidence>
<evidence type="ECO:0000256" key="3">
    <source>
        <dbReference type="ARBA" id="ARBA00022729"/>
    </source>
</evidence>
<proteinExistence type="inferred from homology"/>
<organism evidence="7 8">
    <name type="scientific">Parathalassolituus penaei</name>
    <dbReference type="NCBI Taxonomy" id="2997323"/>
    <lineage>
        <taxon>Bacteria</taxon>
        <taxon>Pseudomonadati</taxon>
        <taxon>Pseudomonadota</taxon>
        <taxon>Gammaproteobacteria</taxon>
        <taxon>Oceanospirillales</taxon>
        <taxon>Oceanospirillaceae</taxon>
        <taxon>Parathalassolituus</taxon>
    </lineage>
</organism>
<comment type="caution">
    <text evidence="7">The sequence shown here is derived from an EMBL/GenBank/DDBJ whole genome shotgun (WGS) entry which is preliminary data.</text>
</comment>
<evidence type="ECO:0000256" key="1">
    <source>
        <dbReference type="ARBA" id="ARBA00010062"/>
    </source>
</evidence>
<feature type="chain" id="PRO_5040831052" evidence="5">
    <location>
        <begin position="37"/>
        <end position="430"/>
    </location>
</feature>
<dbReference type="SUPFAM" id="SSF53822">
    <property type="entry name" value="Periplasmic binding protein-like I"/>
    <property type="match status" value="1"/>
</dbReference>
<dbReference type="InterPro" id="IPR000709">
    <property type="entry name" value="Leu_Ile_Val-bd"/>
</dbReference>
<dbReference type="InterPro" id="IPR051010">
    <property type="entry name" value="BCAA_transport"/>
</dbReference>
<accession>A0A9X3E9Z2</accession>
<evidence type="ECO:0000256" key="4">
    <source>
        <dbReference type="ARBA" id="ARBA00022970"/>
    </source>
</evidence>
<dbReference type="PRINTS" id="PR00337">
    <property type="entry name" value="LEUILEVALBP"/>
</dbReference>
<dbReference type="EMBL" id="JAPNOA010000003">
    <property type="protein sequence ID" value="MCY0963659.1"/>
    <property type="molecule type" value="Genomic_DNA"/>
</dbReference>
<evidence type="ECO:0000259" key="6">
    <source>
        <dbReference type="Pfam" id="PF13458"/>
    </source>
</evidence>
<dbReference type="InterPro" id="IPR028082">
    <property type="entry name" value="Peripla_BP_I"/>
</dbReference>
<sequence length="430" mass="47099">MTFFARATSLFSGKFPARHFLASVTLLMAASLSHSADSIKLGLNYPTTGRYKSEGVQQAQGAQLAIDEINAKGGILGRPLELLTANSAALPDKAVENVGTLASAGATMIFGGATSAEAIAAGKESAKAGLLYFAVQSYANETTEQEGHRHIFRESYNAWMTAKALSMYMNQHLQNKRVFYVTPDYSWGYSTEGSLRKFTNTEDPQTHPHTLVKFPKPRKADLEAALQEASQSGADVLVIIQFADDLATALSIAHEMGLRDKMEIIVPNLSLGIAIQAGPALMEGIVGAVPWCWEVPYKYGYERGQRFVEDYVKAYGQYPDSPAASAYSTVYEYADAVKRAGGTNTDKVINALEDHTYQTVKDPQSWRALDHQNVQSVYVVKMKPRDEVVSNKLRADFFDIMLSIPGSFAVKTPEEWQETREAAGKPLALQ</sequence>
<reference evidence="7" key="1">
    <citation type="submission" date="2022-11" db="EMBL/GenBank/DDBJ databases">
        <title>Parathalassolutuus dongxingensis gen. nov., sp. nov., a novel member of family Oceanospirillaceae isolated from a coastal shrimp pond in Guangxi, China.</title>
        <authorList>
            <person name="Chen H."/>
        </authorList>
    </citation>
    <scope>NUCLEOTIDE SEQUENCE</scope>
    <source>
        <strain evidence="7">G-43</strain>
    </source>
</reference>
<dbReference type="Gene3D" id="3.40.50.2300">
    <property type="match status" value="2"/>
</dbReference>
<comment type="similarity">
    <text evidence="1">Belongs to the leucine-binding protein family.</text>
</comment>
<dbReference type="RefSeq" id="WP_283171877.1">
    <property type="nucleotide sequence ID" value="NZ_JAPNOA010000003.1"/>
</dbReference>
<name>A0A9X3E9Z2_9GAMM</name>
<dbReference type="Proteomes" id="UP001150830">
    <property type="component" value="Unassembled WGS sequence"/>
</dbReference>
<protein>
    <submittedName>
        <fullName evidence="7">ABC transporter substrate-binding protein</fullName>
    </submittedName>
</protein>
<dbReference type="PANTHER" id="PTHR30483:SF6">
    <property type="entry name" value="PERIPLASMIC BINDING PROTEIN OF ABC TRANSPORTER FOR NATURAL AMINO ACIDS"/>
    <property type="match status" value="1"/>
</dbReference>
<evidence type="ECO:0000313" key="7">
    <source>
        <dbReference type="EMBL" id="MCY0963659.1"/>
    </source>
</evidence>
<dbReference type="AlphaFoldDB" id="A0A9X3E9Z2"/>
<keyword evidence="2" id="KW-0813">Transport</keyword>
<feature type="signal peptide" evidence="5">
    <location>
        <begin position="1"/>
        <end position="36"/>
    </location>
</feature>
<gene>
    <name evidence="7" type="ORF">OUO13_00450</name>
</gene>
<dbReference type="InterPro" id="IPR028081">
    <property type="entry name" value="Leu-bd"/>
</dbReference>
<evidence type="ECO:0000313" key="8">
    <source>
        <dbReference type="Proteomes" id="UP001150830"/>
    </source>
</evidence>